<sequence length="83" mass="9351">MAADDRLTRSGGPEDELARRLRDTQRRVRTLAVPLNERARLAKRLLAICDVAKRDISHATARLDGFIAYLDGKFDTPSEDQIT</sequence>
<evidence type="ECO:0000313" key="3">
    <source>
        <dbReference type="Proteomes" id="UP000334990"/>
    </source>
</evidence>
<keyword evidence="3" id="KW-1185">Reference proteome</keyword>
<dbReference type="OrthoDB" id="3539496at2"/>
<evidence type="ECO:0000313" key="2">
    <source>
        <dbReference type="EMBL" id="GER99927.1"/>
    </source>
</evidence>
<organism evidence="2 3">
    <name type="scientific">Acrocarpospora corrugata</name>
    <dbReference type="NCBI Taxonomy" id="35763"/>
    <lineage>
        <taxon>Bacteria</taxon>
        <taxon>Bacillati</taxon>
        <taxon>Actinomycetota</taxon>
        <taxon>Actinomycetes</taxon>
        <taxon>Streptosporangiales</taxon>
        <taxon>Streptosporangiaceae</taxon>
        <taxon>Acrocarpospora</taxon>
    </lineage>
</organism>
<accession>A0A5M3W043</accession>
<proteinExistence type="predicted"/>
<protein>
    <submittedName>
        <fullName evidence="2">Uncharacterized protein</fullName>
    </submittedName>
</protein>
<dbReference type="RefSeq" id="WP_155336301.1">
    <property type="nucleotide sequence ID" value="NZ_BAAABN010000043.1"/>
</dbReference>
<gene>
    <name evidence="2" type="ORF">Acor_19910</name>
</gene>
<feature type="region of interest" description="Disordered" evidence="1">
    <location>
        <begin position="1"/>
        <end position="21"/>
    </location>
</feature>
<dbReference type="AlphaFoldDB" id="A0A5M3W043"/>
<dbReference type="EMBL" id="BLAD01000042">
    <property type="protein sequence ID" value="GER99927.1"/>
    <property type="molecule type" value="Genomic_DNA"/>
</dbReference>
<evidence type="ECO:0000256" key="1">
    <source>
        <dbReference type="SAM" id="MobiDB-lite"/>
    </source>
</evidence>
<comment type="caution">
    <text evidence="2">The sequence shown here is derived from an EMBL/GenBank/DDBJ whole genome shotgun (WGS) entry which is preliminary data.</text>
</comment>
<dbReference type="Proteomes" id="UP000334990">
    <property type="component" value="Unassembled WGS sequence"/>
</dbReference>
<reference evidence="2 3" key="1">
    <citation type="submission" date="2019-10" db="EMBL/GenBank/DDBJ databases">
        <title>Whole genome shotgun sequence of Acrocarpospora corrugata NBRC 13972.</title>
        <authorList>
            <person name="Ichikawa N."/>
            <person name="Kimura A."/>
            <person name="Kitahashi Y."/>
            <person name="Komaki H."/>
            <person name="Oguchi A."/>
        </authorList>
    </citation>
    <scope>NUCLEOTIDE SEQUENCE [LARGE SCALE GENOMIC DNA]</scope>
    <source>
        <strain evidence="2 3">NBRC 13972</strain>
    </source>
</reference>
<name>A0A5M3W043_9ACTN</name>